<dbReference type="PANTHER" id="PTHR43877">
    <property type="entry name" value="AMINOALKYLPHOSPHONATE N-ACETYLTRANSFERASE-RELATED-RELATED"/>
    <property type="match status" value="1"/>
</dbReference>
<dbReference type="EMBL" id="QDDR01000016">
    <property type="protein sequence ID" value="PVE45269.1"/>
    <property type="molecule type" value="Genomic_DNA"/>
</dbReference>
<dbReference type="GO" id="GO:0016747">
    <property type="term" value="F:acyltransferase activity, transferring groups other than amino-acyl groups"/>
    <property type="evidence" value="ECO:0007669"/>
    <property type="project" value="InterPro"/>
</dbReference>
<reference evidence="4 5" key="1">
    <citation type="journal article" date="2011" name="Syst. Appl. Microbiol.">
        <title>Defluviimonas denitrificans gen. nov., sp. nov., and Pararhodobacter aggregans gen. nov., sp. nov., non-phototrophic Rhodobacteraceae from the biofilter of a marine aquaculture.</title>
        <authorList>
            <person name="Foesel B.U."/>
            <person name="Drake H.L."/>
            <person name="Schramm A."/>
        </authorList>
    </citation>
    <scope>NUCLEOTIDE SEQUENCE [LARGE SCALE GENOMIC DNA]</scope>
    <source>
        <strain evidence="4 5">D1-19</strain>
    </source>
</reference>
<comment type="caution">
    <text evidence="4">The sequence shown here is derived from an EMBL/GenBank/DDBJ whole genome shotgun (WGS) entry which is preliminary data.</text>
</comment>
<gene>
    <name evidence="4" type="ORF">DDE23_22110</name>
</gene>
<dbReference type="PANTHER" id="PTHR43877:SF1">
    <property type="entry name" value="ACETYLTRANSFERASE"/>
    <property type="match status" value="1"/>
</dbReference>
<evidence type="ECO:0000313" key="5">
    <source>
        <dbReference type="Proteomes" id="UP000244810"/>
    </source>
</evidence>
<dbReference type="CDD" id="cd04301">
    <property type="entry name" value="NAT_SF"/>
    <property type="match status" value="1"/>
</dbReference>
<evidence type="ECO:0000256" key="2">
    <source>
        <dbReference type="ARBA" id="ARBA00023315"/>
    </source>
</evidence>
<dbReference type="InterPro" id="IPR016181">
    <property type="entry name" value="Acyl_CoA_acyltransferase"/>
</dbReference>
<accession>A0A2T7UKU3</accession>
<keyword evidence="2" id="KW-0012">Acyltransferase</keyword>
<dbReference type="InterPro" id="IPR000182">
    <property type="entry name" value="GNAT_dom"/>
</dbReference>
<evidence type="ECO:0000313" key="4">
    <source>
        <dbReference type="EMBL" id="PVE45269.1"/>
    </source>
</evidence>
<dbReference type="InterPro" id="IPR050832">
    <property type="entry name" value="Bact_Acetyltransf"/>
</dbReference>
<keyword evidence="1 4" id="KW-0808">Transferase</keyword>
<name>A0A2T7UKU3_9RHOB</name>
<dbReference type="RefSeq" id="WP_107751766.1">
    <property type="nucleotide sequence ID" value="NZ_QBKF01000005.1"/>
</dbReference>
<evidence type="ECO:0000256" key="1">
    <source>
        <dbReference type="ARBA" id="ARBA00022679"/>
    </source>
</evidence>
<dbReference type="AlphaFoldDB" id="A0A2T7UKU3"/>
<dbReference type="Gene3D" id="3.40.630.30">
    <property type="match status" value="1"/>
</dbReference>
<dbReference type="OrthoDB" id="7651332at2"/>
<dbReference type="Pfam" id="PF00583">
    <property type="entry name" value="Acetyltransf_1"/>
    <property type="match status" value="1"/>
</dbReference>
<dbReference type="Proteomes" id="UP000244810">
    <property type="component" value="Unassembled WGS sequence"/>
</dbReference>
<feature type="domain" description="N-acetyltransferase" evidence="3">
    <location>
        <begin position="1"/>
        <end position="140"/>
    </location>
</feature>
<dbReference type="PROSITE" id="PS51186">
    <property type="entry name" value="GNAT"/>
    <property type="match status" value="1"/>
</dbReference>
<keyword evidence="5" id="KW-1185">Reference proteome</keyword>
<dbReference type="SUPFAM" id="SSF55729">
    <property type="entry name" value="Acyl-CoA N-acyltransferases (Nat)"/>
    <property type="match status" value="1"/>
</dbReference>
<sequence>MIRPATPDDLDRLLAMVHALAAHHGDPAACTREALERDVFGPGAFLSVLIAEGGYTALYPVAQLHWGVRGMEMHHLFVDPTRRSSGLGKALVEAAIAQTRAQGGRFLALGTHPGNDKARAFYTALGFEPFHPGARMRVKF</sequence>
<organism evidence="4 5">
    <name type="scientific">Pararhodobacter aggregans</name>
    <dbReference type="NCBI Taxonomy" id="404875"/>
    <lineage>
        <taxon>Bacteria</taxon>
        <taxon>Pseudomonadati</taxon>
        <taxon>Pseudomonadota</taxon>
        <taxon>Alphaproteobacteria</taxon>
        <taxon>Rhodobacterales</taxon>
        <taxon>Paracoccaceae</taxon>
        <taxon>Pararhodobacter</taxon>
    </lineage>
</organism>
<evidence type="ECO:0000259" key="3">
    <source>
        <dbReference type="PROSITE" id="PS51186"/>
    </source>
</evidence>
<proteinExistence type="predicted"/>
<protein>
    <submittedName>
        <fullName evidence="4">GNAT family N-acetyltransferase</fullName>
    </submittedName>
</protein>